<name>A0A0J1JIP8_9GAMM</name>
<dbReference type="RefSeq" id="WP_047873345.1">
    <property type="nucleotide sequence ID" value="NZ_BMYC01000001.1"/>
</dbReference>
<evidence type="ECO:0000256" key="3">
    <source>
        <dbReference type="ARBA" id="ARBA00022692"/>
    </source>
</evidence>
<feature type="transmembrane region" description="Helical" evidence="6">
    <location>
        <begin position="178"/>
        <end position="197"/>
    </location>
</feature>
<dbReference type="GO" id="GO:0005886">
    <property type="term" value="C:plasma membrane"/>
    <property type="evidence" value="ECO:0007669"/>
    <property type="project" value="UniProtKB-SubCell"/>
</dbReference>
<feature type="transmembrane region" description="Helical" evidence="6">
    <location>
        <begin position="66"/>
        <end position="84"/>
    </location>
</feature>
<evidence type="ECO:0000256" key="5">
    <source>
        <dbReference type="ARBA" id="ARBA00023136"/>
    </source>
</evidence>
<dbReference type="InterPro" id="IPR051258">
    <property type="entry name" value="Diverse_Substrate_Transporter"/>
</dbReference>
<evidence type="ECO:0000256" key="6">
    <source>
        <dbReference type="SAM" id="Phobius"/>
    </source>
</evidence>
<feature type="transmembrane region" description="Helical" evidence="6">
    <location>
        <begin position="121"/>
        <end position="144"/>
    </location>
</feature>
<comment type="subcellular location">
    <subcellularLocation>
        <location evidence="1">Cell membrane</location>
        <topology evidence="1">Multi-pass membrane protein</topology>
    </subcellularLocation>
</comment>
<dbReference type="PATRIC" id="fig|754436.4.peg.1196"/>
<keyword evidence="2" id="KW-1003">Cell membrane</keyword>
<feature type="domain" description="EamA" evidence="7">
    <location>
        <begin position="7"/>
        <end position="137"/>
    </location>
</feature>
<dbReference type="OrthoDB" id="8370318at2"/>
<feature type="transmembrane region" description="Helical" evidence="6">
    <location>
        <begin position="209"/>
        <end position="227"/>
    </location>
</feature>
<dbReference type="InterPro" id="IPR037185">
    <property type="entry name" value="EmrE-like"/>
</dbReference>
<proteinExistence type="predicted"/>
<evidence type="ECO:0000313" key="8">
    <source>
        <dbReference type="EMBL" id="KLV01892.1"/>
    </source>
</evidence>
<accession>A0A0J1JIP8</accession>
<keyword evidence="9" id="KW-1185">Reference proteome</keyword>
<organism evidence="8 9">
    <name type="scientific">Photobacterium aphoticum</name>
    <dbReference type="NCBI Taxonomy" id="754436"/>
    <lineage>
        <taxon>Bacteria</taxon>
        <taxon>Pseudomonadati</taxon>
        <taxon>Pseudomonadota</taxon>
        <taxon>Gammaproteobacteria</taxon>
        <taxon>Vibrionales</taxon>
        <taxon>Vibrionaceae</taxon>
        <taxon>Photobacterium</taxon>
    </lineage>
</organism>
<feature type="transmembrane region" description="Helical" evidence="6">
    <location>
        <begin position="266"/>
        <end position="284"/>
    </location>
</feature>
<evidence type="ECO:0000256" key="1">
    <source>
        <dbReference type="ARBA" id="ARBA00004651"/>
    </source>
</evidence>
<evidence type="ECO:0000313" key="9">
    <source>
        <dbReference type="Proteomes" id="UP000036426"/>
    </source>
</evidence>
<keyword evidence="5 6" id="KW-0472">Membrane</keyword>
<dbReference type="Proteomes" id="UP000036426">
    <property type="component" value="Unassembled WGS sequence"/>
</dbReference>
<feature type="transmembrane region" description="Helical" evidence="6">
    <location>
        <begin position="239"/>
        <end position="260"/>
    </location>
</feature>
<feature type="transmembrane region" description="Helical" evidence="6">
    <location>
        <begin position="150"/>
        <end position="166"/>
    </location>
</feature>
<keyword evidence="3 6" id="KW-0812">Transmembrane</keyword>
<comment type="caution">
    <text evidence="8">The sequence shown here is derived from an EMBL/GenBank/DDBJ whole genome shotgun (WGS) entry which is preliminary data.</text>
</comment>
<dbReference type="SUPFAM" id="SSF103481">
    <property type="entry name" value="Multidrug resistance efflux transporter EmrE"/>
    <property type="match status" value="2"/>
</dbReference>
<dbReference type="EMBL" id="LDOV01000010">
    <property type="protein sequence ID" value="KLV01892.1"/>
    <property type="molecule type" value="Genomic_DNA"/>
</dbReference>
<dbReference type="PANTHER" id="PTHR42920">
    <property type="entry name" value="OS03G0707200 PROTEIN-RELATED"/>
    <property type="match status" value="1"/>
</dbReference>
<evidence type="ECO:0000256" key="4">
    <source>
        <dbReference type="ARBA" id="ARBA00022989"/>
    </source>
</evidence>
<keyword evidence="4 6" id="KW-1133">Transmembrane helix</keyword>
<sequence>MQLERRADFILIGTTILAAGGWVFSKEAIQGLPPFGFIGLRFVMASFFLLPFCFGKFREVAKVDIGKAMSAGLLLGSALLMWIYAMSITPTLGEGAFIMSLSMLFVPLVAWPLFKIKPPRIFWLALPVAFAGLAMLSLGGVAQWQFSPSQGWFLAAAVMLAIHFNVNSQFARRMPTLLLTALQLFVTGCVGLTVSLLFETWPETISMEIWGWFTLSMLVATSIRYVMQTAGQKHSTPANAAVIMILEPVWTVVLSVLWYAELMPMHKVSGCIMILLALFIYRGGPFLLKRFYPRPTAS</sequence>
<evidence type="ECO:0000256" key="2">
    <source>
        <dbReference type="ARBA" id="ARBA00022475"/>
    </source>
</evidence>
<dbReference type="Pfam" id="PF00892">
    <property type="entry name" value="EamA"/>
    <property type="match status" value="2"/>
</dbReference>
<dbReference type="InterPro" id="IPR000620">
    <property type="entry name" value="EamA_dom"/>
</dbReference>
<feature type="transmembrane region" description="Helical" evidence="6">
    <location>
        <begin position="96"/>
        <end position="114"/>
    </location>
</feature>
<feature type="transmembrane region" description="Helical" evidence="6">
    <location>
        <begin position="35"/>
        <end position="54"/>
    </location>
</feature>
<protein>
    <submittedName>
        <fullName evidence="8">Membrane protein</fullName>
    </submittedName>
</protein>
<dbReference type="AlphaFoldDB" id="A0A0J1JIP8"/>
<dbReference type="PANTHER" id="PTHR42920:SF5">
    <property type="entry name" value="EAMA DOMAIN-CONTAINING PROTEIN"/>
    <property type="match status" value="1"/>
</dbReference>
<feature type="domain" description="EamA" evidence="7">
    <location>
        <begin position="152"/>
        <end position="280"/>
    </location>
</feature>
<gene>
    <name evidence="8" type="ORF">ABT58_05635</name>
</gene>
<reference evidence="8 9" key="1">
    <citation type="submission" date="2015-05" db="EMBL/GenBank/DDBJ databases">
        <title>Photobacterium galathea sp. nov.</title>
        <authorList>
            <person name="Machado H."/>
            <person name="Gram L."/>
        </authorList>
    </citation>
    <scope>NUCLEOTIDE SEQUENCE [LARGE SCALE GENOMIC DNA]</scope>
    <source>
        <strain evidence="8 9">DSM 25995</strain>
    </source>
</reference>
<evidence type="ECO:0000259" key="7">
    <source>
        <dbReference type="Pfam" id="PF00892"/>
    </source>
</evidence>